<organism evidence="2 3">
    <name type="scientific">Sphaerisporangium corydalis</name>
    <dbReference type="NCBI Taxonomy" id="1441875"/>
    <lineage>
        <taxon>Bacteria</taxon>
        <taxon>Bacillati</taxon>
        <taxon>Actinomycetota</taxon>
        <taxon>Actinomycetes</taxon>
        <taxon>Streptosporangiales</taxon>
        <taxon>Streptosporangiaceae</taxon>
        <taxon>Sphaerisporangium</taxon>
    </lineage>
</organism>
<accession>A0ABV9E5L5</accession>
<keyword evidence="3" id="KW-1185">Reference proteome</keyword>
<feature type="compositionally biased region" description="Gly residues" evidence="1">
    <location>
        <begin position="21"/>
        <end position="35"/>
    </location>
</feature>
<dbReference type="RefSeq" id="WP_262842709.1">
    <property type="nucleotide sequence ID" value="NZ_JANZYP010000013.1"/>
</dbReference>
<feature type="region of interest" description="Disordered" evidence="1">
    <location>
        <begin position="1"/>
        <end position="39"/>
    </location>
</feature>
<evidence type="ECO:0000313" key="2">
    <source>
        <dbReference type="EMBL" id="MFC4584697.1"/>
    </source>
</evidence>
<name>A0ABV9E5L5_9ACTN</name>
<dbReference type="Proteomes" id="UP001595891">
    <property type="component" value="Unassembled WGS sequence"/>
</dbReference>
<proteinExistence type="predicted"/>
<gene>
    <name evidence="2" type="ORF">ACFO8L_01335</name>
</gene>
<dbReference type="Gene3D" id="1.10.287.1060">
    <property type="entry name" value="ESAT-6-like"/>
    <property type="match status" value="1"/>
</dbReference>
<sequence>MSYPRHTPYDPYDPTSPPGTGPGAVTGPAAGGPGPGLDVSPSGLADLAKLFDVQVTDLNGAMREAAGRLAAIGAFWGGDEAGRKFHEGDGGRAGYGAVAADITSDVRALSTVYDGIGDRLVVMGRNVRAADWASIPRLPEVPR</sequence>
<reference evidence="3" key="1">
    <citation type="journal article" date="2019" name="Int. J. Syst. Evol. Microbiol.">
        <title>The Global Catalogue of Microorganisms (GCM) 10K type strain sequencing project: providing services to taxonomists for standard genome sequencing and annotation.</title>
        <authorList>
            <consortium name="The Broad Institute Genomics Platform"/>
            <consortium name="The Broad Institute Genome Sequencing Center for Infectious Disease"/>
            <person name="Wu L."/>
            <person name="Ma J."/>
        </authorList>
    </citation>
    <scope>NUCLEOTIDE SEQUENCE [LARGE SCALE GENOMIC DNA]</scope>
    <source>
        <strain evidence="3">CCUG 49560</strain>
    </source>
</reference>
<protein>
    <submittedName>
        <fullName evidence="2">WXG100 family type VII secretion target</fullName>
    </submittedName>
</protein>
<evidence type="ECO:0000256" key="1">
    <source>
        <dbReference type="SAM" id="MobiDB-lite"/>
    </source>
</evidence>
<evidence type="ECO:0000313" key="3">
    <source>
        <dbReference type="Proteomes" id="UP001595891"/>
    </source>
</evidence>
<comment type="caution">
    <text evidence="2">The sequence shown here is derived from an EMBL/GenBank/DDBJ whole genome shotgun (WGS) entry which is preliminary data.</text>
</comment>
<dbReference type="EMBL" id="JBHSFN010000001">
    <property type="protein sequence ID" value="MFC4584697.1"/>
    <property type="molecule type" value="Genomic_DNA"/>
</dbReference>